<dbReference type="Pfam" id="PF07498">
    <property type="entry name" value="Rho_N"/>
    <property type="match status" value="1"/>
</dbReference>
<organism evidence="2 3">
    <name type="scientific">Collinsella tanakaei YIT 12063</name>
    <dbReference type="NCBI Taxonomy" id="742742"/>
    <lineage>
        <taxon>Bacteria</taxon>
        <taxon>Bacillati</taxon>
        <taxon>Actinomycetota</taxon>
        <taxon>Coriobacteriia</taxon>
        <taxon>Coriobacteriales</taxon>
        <taxon>Coriobacteriaceae</taxon>
        <taxon>Collinsella</taxon>
    </lineage>
</organism>
<evidence type="ECO:0000259" key="1">
    <source>
        <dbReference type="Pfam" id="PF07498"/>
    </source>
</evidence>
<dbReference type="AlphaFoldDB" id="G1WGD0"/>
<dbReference type="InterPro" id="IPR011112">
    <property type="entry name" value="Rho-like_N"/>
</dbReference>
<dbReference type="Proteomes" id="UP000004830">
    <property type="component" value="Unassembled WGS sequence"/>
</dbReference>
<comment type="caution">
    <text evidence="2">The sequence shown here is derived from an EMBL/GenBank/DDBJ whole genome shotgun (WGS) entry which is preliminary data.</text>
</comment>
<dbReference type="GeneID" id="62759892"/>
<dbReference type="RefSeq" id="WP_009140429.1">
    <property type="nucleotide sequence ID" value="NZ_JH126467.1"/>
</dbReference>
<dbReference type="OrthoDB" id="7923844at2"/>
<dbReference type="eggNOG" id="ENOG503219Q">
    <property type="taxonomic scope" value="Bacteria"/>
</dbReference>
<accession>G1WGD0</accession>
<sequence>MVRIIKGTFIYYDGRFRVPYKAGETLECDPDLERRLVEVDRIAEFVSAEPSTPSTTTDEVEEAPEQVEEAIDLEDMTKAELIAYAEANGIEVEAKSRKAEIIAAIKAV</sequence>
<reference evidence="2 3" key="1">
    <citation type="submission" date="2011-06" db="EMBL/GenBank/DDBJ databases">
        <title>The Genome Sequence of Collinsella tanakaei YIT 12063.</title>
        <authorList>
            <consortium name="The Broad Institute Genome Sequencing Platform"/>
            <person name="Earl A."/>
            <person name="Ward D."/>
            <person name="Feldgarden M."/>
            <person name="Gevers D."/>
            <person name="Morotomi M."/>
            <person name="Young S.K."/>
            <person name="Zeng Q."/>
            <person name="Gargeya S."/>
            <person name="Fitzgerald M."/>
            <person name="Haas B."/>
            <person name="Abouelleil A."/>
            <person name="Alvarado L."/>
            <person name="Arachchi H.M."/>
            <person name="Berlin A."/>
            <person name="Brown A."/>
            <person name="Chapman S.B."/>
            <person name="Chen Z."/>
            <person name="Dunbar C."/>
            <person name="Freedman E."/>
            <person name="Gearin G."/>
            <person name="Gellesch M."/>
            <person name="Goldberg J."/>
            <person name="Griggs A."/>
            <person name="Gujja S."/>
            <person name="Heiman D."/>
            <person name="Howarth C."/>
            <person name="Larson L."/>
            <person name="Lui A."/>
            <person name="MacDonald P.J.P."/>
            <person name="Mehta T."/>
            <person name="Montmayeur A."/>
            <person name="Murphy C."/>
            <person name="Neiman D."/>
            <person name="Pearson M."/>
            <person name="Priest M."/>
            <person name="Roberts A."/>
            <person name="Saif S."/>
            <person name="Shea T."/>
            <person name="Shenoy N."/>
            <person name="Sisk P."/>
            <person name="Stolte C."/>
            <person name="Sykes S."/>
            <person name="Wortman J."/>
            <person name="Nusbaum C."/>
            <person name="Birren B."/>
        </authorList>
    </citation>
    <scope>NUCLEOTIDE SEQUENCE [LARGE SCALE GENOMIC DNA]</scope>
    <source>
        <strain evidence="2 3">YIT 12063</strain>
    </source>
</reference>
<evidence type="ECO:0000313" key="3">
    <source>
        <dbReference type="Proteomes" id="UP000004830"/>
    </source>
</evidence>
<dbReference type="PATRIC" id="fig|742742.3.peg.378"/>
<dbReference type="STRING" id="742742.HMPREF9452_00393"/>
<gene>
    <name evidence="2" type="ORF">HMPREF9452_00393</name>
</gene>
<keyword evidence="3" id="KW-1185">Reference proteome</keyword>
<evidence type="ECO:0000313" key="2">
    <source>
        <dbReference type="EMBL" id="EGX67381.1"/>
    </source>
</evidence>
<dbReference type="GO" id="GO:0006353">
    <property type="term" value="P:DNA-templated transcription termination"/>
    <property type="evidence" value="ECO:0007669"/>
    <property type="project" value="InterPro"/>
</dbReference>
<dbReference type="HOGENOM" id="CLU_2192528_0_0_11"/>
<protein>
    <recommendedName>
        <fullName evidence="1">Rho termination factor-like N-terminal domain-containing protein</fullName>
    </recommendedName>
</protein>
<name>G1WGD0_9ACTN</name>
<feature type="domain" description="Rho termination factor-like N-terminal" evidence="1">
    <location>
        <begin position="72"/>
        <end position="106"/>
    </location>
</feature>
<dbReference type="EMBL" id="ADLS01000006">
    <property type="protein sequence ID" value="EGX67381.1"/>
    <property type="molecule type" value="Genomic_DNA"/>
</dbReference>
<proteinExistence type="predicted"/>